<dbReference type="EMBL" id="BSPL01000023">
    <property type="protein sequence ID" value="GLS72638.1"/>
    <property type="molecule type" value="Genomic_DNA"/>
</dbReference>
<feature type="chain" id="PRO_5041298725" evidence="1">
    <location>
        <begin position="20"/>
        <end position="50"/>
    </location>
</feature>
<dbReference type="RefSeq" id="WP_238195176.1">
    <property type="nucleotide sequence ID" value="NZ_BPQZ01000004.1"/>
</dbReference>
<evidence type="ECO:0000313" key="2">
    <source>
        <dbReference type="EMBL" id="GLS72638.1"/>
    </source>
</evidence>
<reference evidence="3" key="1">
    <citation type="journal article" date="2019" name="Int. J. Syst. Evol. Microbiol.">
        <title>The Global Catalogue of Microorganisms (GCM) 10K type strain sequencing project: providing services to taxonomists for standard genome sequencing and annotation.</title>
        <authorList>
            <consortium name="The Broad Institute Genomics Platform"/>
            <consortium name="The Broad Institute Genome Sequencing Center for Infectious Disease"/>
            <person name="Wu L."/>
            <person name="Ma J."/>
        </authorList>
    </citation>
    <scope>NUCLEOTIDE SEQUENCE [LARGE SCALE GENOMIC DNA]</scope>
    <source>
        <strain evidence="3">NBRC 103632</strain>
    </source>
</reference>
<keyword evidence="1" id="KW-0732">Signal</keyword>
<dbReference type="AlphaFoldDB" id="A0AA37TJR3"/>
<proteinExistence type="predicted"/>
<keyword evidence="3" id="KW-1185">Reference proteome</keyword>
<comment type="caution">
    <text evidence="2">The sequence shown here is derived from an EMBL/GenBank/DDBJ whole genome shotgun (WGS) entry which is preliminary data.</text>
</comment>
<accession>A0AA37TJR3</accession>
<dbReference type="Proteomes" id="UP001157440">
    <property type="component" value="Unassembled WGS sequence"/>
</dbReference>
<organism evidence="2 3">
    <name type="scientific">Methylobacterium tardum</name>
    <dbReference type="NCBI Taxonomy" id="374432"/>
    <lineage>
        <taxon>Bacteria</taxon>
        <taxon>Pseudomonadati</taxon>
        <taxon>Pseudomonadota</taxon>
        <taxon>Alphaproteobacteria</taxon>
        <taxon>Hyphomicrobiales</taxon>
        <taxon>Methylobacteriaceae</taxon>
        <taxon>Methylobacterium</taxon>
    </lineage>
</organism>
<name>A0AA37TJR3_9HYPH</name>
<feature type="signal peptide" evidence="1">
    <location>
        <begin position="1"/>
        <end position="19"/>
    </location>
</feature>
<evidence type="ECO:0000256" key="1">
    <source>
        <dbReference type="SAM" id="SignalP"/>
    </source>
</evidence>
<protein>
    <submittedName>
        <fullName evidence="2">Uncharacterized protein</fullName>
    </submittedName>
</protein>
<gene>
    <name evidence="2" type="ORF">GCM10007890_46530</name>
</gene>
<evidence type="ECO:0000313" key="3">
    <source>
        <dbReference type="Proteomes" id="UP001157440"/>
    </source>
</evidence>
<sequence length="50" mass="5206">MTVSFLVLFAAFAACQALLAVKYADFLSSAPDADRSAVGPAREVCKAKLA</sequence>